<dbReference type="RefSeq" id="WP_284679675.1">
    <property type="nucleotide sequence ID" value="NZ_CP060096.1"/>
</dbReference>
<proteinExistence type="predicted"/>
<evidence type="ECO:0000259" key="1">
    <source>
        <dbReference type="SMART" id="SM00849"/>
    </source>
</evidence>
<dbReference type="EMBL" id="CP060096">
    <property type="protein sequence ID" value="QSZ26984.1"/>
    <property type="molecule type" value="Genomic_DNA"/>
</dbReference>
<dbReference type="Proteomes" id="UP000671913">
    <property type="component" value="Chromosome"/>
</dbReference>
<evidence type="ECO:0000313" key="2">
    <source>
        <dbReference type="EMBL" id="QSZ26984.1"/>
    </source>
</evidence>
<dbReference type="SUPFAM" id="SSF56281">
    <property type="entry name" value="Metallo-hydrolase/oxidoreductase"/>
    <property type="match status" value="1"/>
</dbReference>
<dbReference type="Gene3D" id="3.60.15.10">
    <property type="entry name" value="Ribonuclease Z/Hydroxyacylglutathione hydrolase-like"/>
    <property type="match status" value="1"/>
</dbReference>
<dbReference type="AlphaFoldDB" id="A0A975AV33"/>
<protein>
    <submittedName>
        <fullName evidence="2">MBL fold metallo-hydrolase</fullName>
    </submittedName>
</protein>
<evidence type="ECO:0000313" key="3">
    <source>
        <dbReference type="Proteomes" id="UP000671913"/>
    </source>
</evidence>
<dbReference type="Pfam" id="PF00753">
    <property type="entry name" value="Lactamase_B"/>
    <property type="match status" value="1"/>
</dbReference>
<dbReference type="KEGG" id="aaut:ACETAC_08940"/>
<dbReference type="SMART" id="SM00849">
    <property type="entry name" value="Lactamase_B"/>
    <property type="match status" value="1"/>
</dbReference>
<feature type="domain" description="Metallo-beta-lactamase" evidence="1">
    <location>
        <begin position="20"/>
        <end position="243"/>
    </location>
</feature>
<dbReference type="InterPro" id="IPR001279">
    <property type="entry name" value="Metallo-B-lactamas"/>
</dbReference>
<dbReference type="InterPro" id="IPR052926">
    <property type="entry name" value="Metallo-beta-lactamase_dom"/>
</dbReference>
<keyword evidence="3" id="KW-1185">Reference proteome</keyword>
<sequence length="272" mass="31239">MEIQVLIENLIYKKGFIAEHGLSLLVKKDDAEVLIDTGQTDNFMKNSGLMGIDLKKIKKVVLTHGHYDHVGGLKKLIEENRNVHIYANNEILSKKYIERKSGDIEEIGFDISLYEKNKENFILISEDKEIEKDFYVVTNTNIEYNNDFTTKHFLIEKNNKKLMDKFEDEVFVVVKEGNVINIITGCSHAGILNILHTAKKRFEGFKIKSLIGGFHLKGMPSSEVEDIAWNLKEYNMEKIYTGHCTGVEEYAILKNILRDRISYLTTSSSIII</sequence>
<reference evidence="2" key="1">
    <citation type="submission" date="2020-08" db="EMBL/GenBank/DDBJ databases">
        <title>Genomic insights into the carbon and energy metabolism of the first obligate autotrophic acetogenic bacterium Aceticella autotrophica gen. nov., sp. nov.</title>
        <authorList>
            <person name="Toshchakov S.V."/>
            <person name="Elcheninov A.G."/>
            <person name="Kublanov I.V."/>
            <person name="Frolov E.N."/>
            <person name="Lebedinsky A.V."/>
        </authorList>
    </citation>
    <scope>NUCLEOTIDE SEQUENCE</scope>
    <source>
        <strain evidence="2">3443-3Ac</strain>
    </source>
</reference>
<accession>A0A975AV33</accession>
<dbReference type="InterPro" id="IPR036866">
    <property type="entry name" value="RibonucZ/Hydroxyglut_hydro"/>
</dbReference>
<dbReference type="GO" id="GO:0016740">
    <property type="term" value="F:transferase activity"/>
    <property type="evidence" value="ECO:0007669"/>
    <property type="project" value="TreeGrafter"/>
</dbReference>
<dbReference type="PANTHER" id="PTHR13754:SF13">
    <property type="entry name" value="METALLO-BETA-LACTAMASE SUPERFAMILY PROTEIN (AFU_ORTHOLOGUE AFUA_3G07630)"/>
    <property type="match status" value="1"/>
</dbReference>
<name>A0A975AV33_9THEO</name>
<organism evidence="2 3">
    <name type="scientific">Aceticella autotrophica</name>
    <dbReference type="NCBI Taxonomy" id="2755338"/>
    <lineage>
        <taxon>Bacteria</taxon>
        <taxon>Bacillati</taxon>
        <taxon>Bacillota</taxon>
        <taxon>Clostridia</taxon>
        <taxon>Thermoanaerobacterales</taxon>
        <taxon>Thermoanaerobacteraceae</taxon>
        <taxon>Aceticella</taxon>
    </lineage>
</organism>
<dbReference type="PANTHER" id="PTHR13754">
    <property type="entry name" value="METALLO-BETA-LACTAMASE SUPERFAMILY PROTEIN"/>
    <property type="match status" value="1"/>
</dbReference>
<dbReference type="InterPro" id="IPR041712">
    <property type="entry name" value="DHPS-like_MBL-fold"/>
</dbReference>
<dbReference type="CDD" id="cd07713">
    <property type="entry name" value="DHPS-like_MBL-fold"/>
    <property type="match status" value="1"/>
</dbReference>
<gene>
    <name evidence="2" type="ORF">ACETAC_08940</name>
</gene>